<protein>
    <submittedName>
        <fullName evidence="1">Uncharacterized protein</fullName>
    </submittedName>
</protein>
<dbReference type="InterPro" id="IPR024242">
    <property type="entry name" value="NCE101"/>
</dbReference>
<evidence type="ECO:0000313" key="2">
    <source>
        <dbReference type="Proteomes" id="UP000059188"/>
    </source>
</evidence>
<dbReference type="GO" id="GO:0009306">
    <property type="term" value="P:protein secretion"/>
    <property type="evidence" value="ECO:0007669"/>
    <property type="project" value="InterPro"/>
</dbReference>
<name>A0A0B7G1N3_THACB</name>
<dbReference type="STRING" id="1108050.A0A0B7G1N3"/>
<dbReference type="PANTHER" id="PTHR28011">
    <property type="entry name" value="NON-CLASSICAL EXPORT PROTEIN 1"/>
    <property type="match status" value="1"/>
</dbReference>
<dbReference type="Proteomes" id="UP000059188">
    <property type="component" value="Unassembled WGS sequence"/>
</dbReference>
<dbReference type="EMBL" id="LN679176">
    <property type="protein sequence ID" value="CEL63004.1"/>
    <property type="molecule type" value="Genomic_DNA"/>
</dbReference>
<dbReference type="OrthoDB" id="2155101at2759"/>
<proteinExistence type="predicted"/>
<organism evidence="1 2">
    <name type="scientific">Thanatephorus cucumeris (strain AG1-IB / isolate 7/3/14)</name>
    <name type="common">Lettuce bottom rot fungus</name>
    <name type="synonym">Rhizoctonia solani</name>
    <dbReference type="NCBI Taxonomy" id="1108050"/>
    <lineage>
        <taxon>Eukaryota</taxon>
        <taxon>Fungi</taxon>
        <taxon>Dikarya</taxon>
        <taxon>Basidiomycota</taxon>
        <taxon>Agaricomycotina</taxon>
        <taxon>Agaricomycetes</taxon>
        <taxon>Cantharellales</taxon>
        <taxon>Ceratobasidiaceae</taxon>
        <taxon>Rhizoctonia</taxon>
        <taxon>Rhizoctonia solani AG-1</taxon>
    </lineage>
</organism>
<keyword evidence="2" id="KW-1185">Reference proteome</keyword>
<dbReference type="Pfam" id="PF11654">
    <property type="entry name" value="NCE101"/>
    <property type="match status" value="1"/>
</dbReference>
<evidence type="ECO:0000313" key="1">
    <source>
        <dbReference type="EMBL" id="CEL63004.1"/>
    </source>
</evidence>
<gene>
    <name evidence="1" type="ORF">RSOLAG1IB_10643</name>
</gene>
<dbReference type="AlphaFoldDB" id="A0A0B7G1N3"/>
<dbReference type="PANTHER" id="PTHR28011:SF1">
    <property type="entry name" value="NON-CLASSICAL EXPORT PROTEIN 1"/>
    <property type="match status" value="1"/>
</dbReference>
<accession>A0A0B7G1N3</accession>
<sequence>MVTTMPRTYLISKYLDPLLGVATGFLAYHLHESNPRTAPPVGEDLRSLIHWRQSIARHEELAEMEQWNEFMKQLNLNDETQSVAMIQVESGPTRGN</sequence>
<reference evidence="1 2" key="1">
    <citation type="submission" date="2014-11" db="EMBL/GenBank/DDBJ databases">
        <authorList>
            <person name="Wibberg Daniel"/>
        </authorList>
    </citation>
    <scope>NUCLEOTIDE SEQUENCE [LARGE SCALE GENOMIC DNA]</scope>
    <source>
        <strain evidence="1">Rhizoctonia solani AG1-IB 7/3/14</strain>
    </source>
</reference>